<feature type="transmembrane region" description="Helical" evidence="7">
    <location>
        <begin position="20"/>
        <end position="40"/>
    </location>
</feature>
<dbReference type="OrthoDB" id="434240at2759"/>
<dbReference type="SUPFAM" id="SSF103473">
    <property type="entry name" value="MFS general substrate transporter"/>
    <property type="match status" value="1"/>
</dbReference>
<evidence type="ECO:0000313" key="8">
    <source>
        <dbReference type="EMBL" id="OMO59224.1"/>
    </source>
</evidence>
<keyword evidence="5" id="KW-0534">Nitrate assimilation</keyword>
<keyword evidence="6 7" id="KW-0472">Membrane</keyword>
<sequence>MGGVVSDRMGKRFGIRGRLWGLWVVQTVAGLLSVLLGRIGSLGGSVVVMCIFSIFVQASSGLTFGVVPFVSKRSLGVISGMTGSGGTLGAVVTQMLLFSGDKFSTQTSISLMGLMMILCTLPVSLIYFPRSGGMFCGPYSFYEDSADQDYRLLV</sequence>
<evidence type="ECO:0000256" key="2">
    <source>
        <dbReference type="ARBA" id="ARBA00008432"/>
    </source>
</evidence>
<keyword evidence="4 7" id="KW-1133">Transmembrane helix</keyword>
<dbReference type="GO" id="GO:0042128">
    <property type="term" value="P:nitrate assimilation"/>
    <property type="evidence" value="ECO:0007669"/>
    <property type="project" value="UniProtKB-KW"/>
</dbReference>
<dbReference type="EMBL" id="AWWV01014007">
    <property type="protein sequence ID" value="OMO59224.1"/>
    <property type="molecule type" value="Genomic_DNA"/>
</dbReference>
<organism evidence="8 9">
    <name type="scientific">Corchorus capsularis</name>
    <name type="common">Jute</name>
    <dbReference type="NCBI Taxonomy" id="210143"/>
    <lineage>
        <taxon>Eukaryota</taxon>
        <taxon>Viridiplantae</taxon>
        <taxon>Streptophyta</taxon>
        <taxon>Embryophyta</taxon>
        <taxon>Tracheophyta</taxon>
        <taxon>Spermatophyta</taxon>
        <taxon>Magnoliopsida</taxon>
        <taxon>eudicotyledons</taxon>
        <taxon>Gunneridae</taxon>
        <taxon>Pentapetalae</taxon>
        <taxon>rosids</taxon>
        <taxon>malvids</taxon>
        <taxon>Malvales</taxon>
        <taxon>Malvaceae</taxon>
        <taxon>Grewioideae</taxon>
        <taxon>Apeibeae</taxon>
        <taxon>Corchorus</taxon>
    </lineage>
</organism>
<evidence type="ECO:0000313" key="9">
    <source>
        <dbReference type="Proteomes" id="UP000188268"/>
    </source>
</evidence>
<keyword evidence="9" id="KW-1185">Reference proteome</keyword>
<evidence type="ECO:0000256" key="1">
    <source>
        <dbReference type="ARBA" id="ARBA00004141"/>
    </source>
</evidence>
<dbReference type="InterPro" id="IPR036259">
    <property type="entry name" value="MFS_trans_sf"/>
</dbReference>
<dbReference type="FunFam" id="1.20.1250.20:FF:000053">
    <property type="entry name" value="Nitrate transporter 2.1"/>
    <property type="match status" value="1"/>
</dbReference>
<keyword evidence="3 7" id="KW-0812">Transmembrane</keyword>
<feature type="transmembrane region" description="Helical" evidence="7">
    <location>
        <begin position="77"/>
        <end position="97"/>
    </location>
</feature>
<feature type="transmembrane region" description="Helical" evidence="7">
    <location>
        <begin position="109"/>
        <end position="128"/>
    </location>
</feature>
<evidence type="ECO:0000256" key="5">
    <source>
        <dbReference type="ARBA" id="ARBA00023063"/>
    </source>
</evidence>
<dbReference type="Gramene" id="OMO59224">
    <property type="protein sequence ID" value="OMO59224"/>
    <property type="gene ID" value="CCACVL1_24988"/>
</dbReference>
<name>A0A1R3GM90_COCAP</name>
<dbReference type="Gene3D" id="1.20.1250.20">
    <property type="entry name" value="MFS general substrate transporter like domains"/>
    <property type="match status" value="1"/>
</dbReference>
<dbReference type="InterPro" id="IPR044772">
    <property type="entry name" value="NO3_transporter"/>
</dbReference>
<dbReference type="STRING" id="210143.A0A1R3GM90"/>
<feature type="transmembrane region" description="Helical" evidence="7">
    <location>
        <begin position="46"/>
        <end position="70"/>
    </location>
</feature>
<protein>
    <recommendedName>
        <fullName evidence="10">Major facilitator superfamily</fullName>
    </recommendedName>
</protein>
<accession>A0A1R3GM90</accession>
<evidence type="ECO:0000256" key="4">
    <source>
        <dbReference type="ARBA" id="ARBA00022989"/>
    </source>
</evidence>
<dbReference type="OMA" id="WLLWILQ"/>
<evidence type="ECO:0000256" key="6">
    <source>
        <dbReference type="ARBA" id="ARBA00023136"/>
    </source>
</evidence>
<reference evidence="8 9" key="1">
    <citation type="submission" date="2013-09" db="EMBL/GenBank/DDBJ databases">
        <title>Corchorus capsularis genome sequencing.</title>
        <authorList>
            <person name="Alam M."/>
            <person name="Haque M.S."/>
            <person name="Islam M.S."/>
            <person name="Emdad E.M."/>
            <person name="Islam M.M."/>
            <person name="Ahmed B."/>
            <person name="Halim A."/>
            <person name="Hossen Q.M.M."/>
            <person name="Hossain M.Z."/>
            <person name="Ahmed R."/>
            <person name="Khan M.M."/>
            <person name="Islam R."/>
            <person name="Rashid M.M."/>
            <person name="Khan S.A."/>
            <person name="Rahman M.S."/>
            <person name="Alam M."/>
        </authorList>
    </citation>
    <scope>NUCLEOTIDE SEQUENCE [LARGE SCALE GENOMIC DNA]</scope>
    <source>
        <strain evidence="9">cv. CVL-1</strain>
        <tissue evidence="8">Whole seedling</tissue>
    </source>
</reference>
<dbReference type="GO" id="GO:0015112">
    <property type="term" value="F:nitrate transmembrane transporter activity"/>
    <property type="evidence" value="ECO:0007669"/>
    <property type="project" value="InterPro"/>
</dbReference>
<comment type="caution">
    <text evidence="8">The sequence shown here is derived from an EMBL/GenBank/DDBJ whole genome shotgun (WGS) entry which is preliminary data.</text>
</comment>
<proteinExistence type="inferred from homology"/>
<evidence type="ECO:0000256" key="3">
    <source>
        <dbReference type="ARBA" id="ARBA00022692"/>
    </source>
</evidence>
<comment type="similarity">
    <text evidence="2">Belongs to the major facilitator superfamily. Nitrate/nitrite porter (TC 2.A.1.8) family.</text>
</comment>
<dbReference type="GO" id="GO:0016020">
    <property type="term" value="C:membrane"/>
    <property type="evidence" value="ECO:0007669"/>
    <property type="project" value="UniProtKB-SubCell"/>
</dbReference>
<evidence type="ECO:0000256" key="7">
    <source>
        <dbReference type="SAM" id="Phobius"/>
    </source>
</evidence>
<dbReference type="PANTHER" id="PTHR23515">
    <property type="entry name" value="HIGH-AFFINITY NITRATE TRANSPORTER 2.3"/>
    <property type="match status" value="1"/>
</dbReference>
<gene>
    <name evidence="8" type="ORF">CCACVL1_24988</name>
</gene>
<evidence type="ECO:0008006" key="10">
    <source>
        <dbReference type="Google" id="ProtNLM"/>
    </source>
</evidence>
<dbReference type="AlphaFoldDB" id="A0A1R3GM90"/>
<dbReference type="Proteomes" id="UP000188268">
    <property type="component" value="Unassembled WGS sequence"/>
</dbReference>
<comment type="subcellular location">
    <subcellularLocation>
        <location evidence="1">Membrane</location>
        <topology evidence="1">Multi-pass membrane protein</topology>
    </subcellularLocation>
</comment>